<keyword evidence="1" id="KW-0547">Nucleotide-binding</keyword>
<organism evidence="1 2">
    <name type="scientific">Vermiconidia calcicola</name>
    <dbReference type="NCBI Taxonomy" id="1690605"/>
    <lineage>
        <taxon>Eukaryota</taxon>
        <taxon>Fungi</taxon>
        <taxon>Dikarya</taxon>
        <taxon>Ascomycota</taxon>
        <taxon>Pezizomycotina</taxon>
        <taxon>Dothideomycetes</taxon>
        <taxon>Dothideomycetidae</taxon>
        <taxon>Mycosphaerellales</taxon>
        <taxon>Extremaceae</taxon>
        <taxon>Vermiconidia</taxon>
    </lineage>
</organism>
<dbReference type="EMBL" id="JAUTXU010000053">
    <property type="protein sequence ID" value="KAK3714856.1"/>
    <property type="molecule type" value="Genomic_DNA"/>
</dbReference>
<keyword evidence="2" id="KW-1185">Reference proteome</keyword>
<reference evidence="1" key="1">
    <citation type="submission" date="2023-07" db="EMBL/GenBank/DDBJ databases">
        <title>Black Yeasts Isolated from many extreme environments.</title>
        <authorList>
            <person name="Coleine C."/>
            <person name="Stajich J.E."/>
            <person name="Selbmann L."/>
        </authorList>
    </citation>
    <scope>NUCLEOTIDE SEQUENCE</scope>
    <source>
        <strain evidence="1">CCFEE 5714</strain>
    </source>
</reference>
<keyword evidence="1" id="KW-0378">Hydrolase</keyword>
<dbReference type="Proteomes" id="UP001281147">
    <property type="component" value="Unassembled WGS sequence"/>
</dbReference>
<gene>
    <name evidence="1" type="primary">SEN1_1</name>
    <name evidence="1" type="ORF">LTR37_007591</name>
</gene>
<evidence type="ECO:0000313" key="1">
    <source>
        <dbReference type="EMBL" id="KAK3714856.1"/>
    </source>
</evidence>
<evidence type="ECO:0000313" key="2">
    <source>
        <dbReference type="Proteomes" id="UP001281147"/>
    </source>
</evidence>
<keyword evidence="1" id="KW-0347">Helicase</keyword>
<name>A0ACC3NDE8_9PEZI</name>
<accession>A0ACC3NDE8</accession>
<sequence>MTDFEDVLPFAAQAEAAAPAPPSRLPWKTSGSKKDVPAGPVDTSFGPTPAEAGSSKGKPKAPPHPALDLSNPYTALDAEMDLYVGGAGEAAEEQSRDPRTRFATVTAVPEELRGLEKEQLCYPDYADIDKEKKFPLGPIHSGANMYRGKDIPNIRIGPDGKSDDADRAETALLCIRNNEGVYAAKDFPNGDPRMIRLMIKPITQRPVIRITIVLDRNDKGDITKSVIWECNAQDIAIREGDINLLLATGDDPNVQTELPDDTRVQDLASKNHLGPTSLQLRAEGRTRPVWKGITPAEIDKLRANAESKEADDIITLTDAESCVVALHQANELSLYVDMPTRCQPALEKFFAFTRTAFFLTAHLGTFWYYRMACPNIDIHSAKHPFSSIPPPRWLVDKWRVEYHEDVAVDFEPVSWGKHPAVLGGIYGDHNTCAFELRLGTARESRVNDREFADLTANFQIKILGKFVANASHDMYLVDMELTGPKSDAGTLQLPTAGRRRLVGLDYHGKRMTFTGFITDDVLQSGARLTAHVKPTEAGYNLIPSDDKHYVSLALVEDVVANNRQANAISIIQLGQNRERGVYFPELAIGPPRPKSCKPVVLSKRFSGTTKASIDEEIKRHHLNEEQRKAIAMAFADNNGVSLLWGPPGTGKTTTMMALVAALTVAGLKGLACATNNEAVNKMYDDFARNPPPGLDELSYCRFTGAMSRVQTKGEVTFKDEETVKAGAMWSTGSRNWAEMTEEDIEDNRKAFNASAFELAMTVSGKQQSTRADSGFAAKKVKWITRLAASKTVAKDHEEGDKGFPPFLKQAALAPRDDAERESAKRYNVLLQEIRGGSLTGEQAKEARKEWRTLDDIFTRAYIERVLRVVFVTNSTACNEALEVYKPSILYQDEAGQSTPGDAMIPMAAFKDSSPRLSNECLDAMHAAIHTREIITETRRFMYVQLLEQFRMSPAIADFPNRKIYDGLLRNAASVIAESDVQKKVKERLAGLRPNIWNGSLRIGIDCSDSPSKLWKDTTSSYNEQEAKWIAKTVFYLLRADPKKEGSEPACKASDIVVVCPYAGQRKYLYDIFYHSAVCPEAKDIEVKSTPNAMGHQGKVVFISLTVNEPEDPHKIGFIWDPHQVTVNITRAMDAMFIVGNLKGWMRALRGAKTDQLLHSNKCELFRELIQDLHAKHDIIAHDDWDEAIAYGKLVQSSSYYADVKPSLPSLQSRRIRKPATSLTPGWRTPLRRSRSLRLQPKEKKRLSRRARSRRLAKAKGVVEAGVAAASEAPSVAAAEVAIGVVQAGLAAVAWAVVTRGTGRGRGGGRGGPSGSWRG</sequence>
<keyword evidence="1" id="KW-0067">ATP-binding</keyword>
<proteinExistence type="predicted"/>
<protein>
    <submittedName>
        <fullName evidence="1">DEAD-box type RNA helicase</fullName>
    </submittedName>
</protein>
<comment type="caution">
    <text evidence="1">The sequence shown here is derived from an EMBL/GenBank/DDBJ whole genome shotgun (WGS) entry which is preliminary data.</text>
</comment>